<dbReference type="Proteomes" id="UP000710432">
    <property type="component" value="Unassembled WGS sequence"/>
</dbReference>
<evidence type="ECO:0008006" key="4">
    <source>
        <dbReference type="Google" id="ProtNLM"/>
    </source>
</evidence>
<sequence>MTAEPLEEAEATSRPVYDLPNASVGNEADDNSSESPGESQSQDFLPDDVPPVGITAAFSEHEDVDQASETTAVAAENDEDQLTIEADTFMGQDEDRAPVQSATSMEQYVDQVSVQMATLTGQDEDQASMQTATSKGQDEDQASMQTATSKGQDEDQASMQTATSKGQDEDQVSMPITPPMGQDGNQASMQIATSIGKDVEIVNSMNMPTSGDKDENPDAPSQNQENLEGNSSLLPQDPGILQVFVGFQNPVWDRLAENNRTSRSRTVFPSDSQNQEKTPGKLHDPEGEPEIAPKAEVPSALPENVQPSVGATDPSTLNTSNPDQEPKGITKSAEQEAEGFGALNPESKDRPPGPTREDLADESRIPQTPPPFSSSPGGSPPPSPGPCHASLGRNLLDPSLYRPDVENDYMRSMTSLLGGGEGSISSLADILVWSDTATGMGVAVGILTSGYSSPADRLHEEGPSLRTVSSLLGSARSALSSGLVAGTGSALRSVTHLLESVERRTVEGIRSAVRYLANHFTSRWAHAGPNSD</sequence>
<name>A0A8J6G4I8_MICOH</name>
<feature type="compositionally biased region" description="Basic and acidic residues" evidence="1">
    <location>
        <begin position="346"/>
        <end position="364"/>
    </location>
</feature>
<dbReference type="Pfam" id="PF15727">
    <property type="entry name" value="DUF4678"/>
    <property type="match status" value="1"/>
</dbReference>
<evidence type="ECO:0000313" key="2">
    <source>
        <dbReference type="EMBL" id="KAH0504989.1"/>
    </source>
</evidence>
<evidence type="ECO:0000313" key="3">
    <source>
        <dbReference type="Proteomes" id="UP000710432"/>
    </source>
</evidence>
<feature type="compositionally biased region" description="Polar residues" evidence="1">
    <location>
        <begin position="33"/>
        <end position="43"/>
    </location>
</feature>
<proteinExistence type="predicted"/>
<dbReference type="AlphaFoldDB" id="A0A8J6G4I8"/>
<dbReference type="EMBL" id="JAATJU010024766">
    <property type="protein sequence ID" value="KAH0504989.1"/>
    <property type="molecule type" value="Genomic_DNA"/>
</dbReference>
<evidence type="ECO:0000256" key="1">
    <source>
        <dbReference type="SAM" id="MobiDB-lite"/>
    </source>
</evidence>
<feature type="compositionally biased region" description="Polar residues" evidence="1">
    <location>
        <begin position="258"/>
        <end position="277"/>
    </location>
</feature>
<accession>A0A8J6G4I8</accession>
<organism evidence="2 3">
    <name type="scientific">Microtus ochrogaster</name>
    <name type="common">Prairie vole</name>
    <dbReference type="NCBI Taxonomy" id="79684"/>
    <lineage>
        <taxon>Eukaryota</taxon>
        <taxon>Metazoa</taxon>
        <taxon>Chordata</taxon>
        <taxon>Craniata</taxon>
        <taxon>Vertebrata</taxon>
        <taxon>Euteleostomi</taxon>
        <taxon>Mammalia</taxon>
        <taxon>Eutheria</taxon>
        <taxon>Euarchontoglires</taxon>
        <taxon>Glires</taxon>
        <taxon>Rodentia</taxon>
        <taxon>Myomorpha</taxon>
        <taxon>Muroidea</taxon>
        <taxon>Cricetidae</taxon>
        <taxon>Arvicolinae</taxon>
        <taxon>Microtus</taxon>
    </lineage>
</organism>
<feature type="region of interest" description="Disordered" evidence="1">
    <location>
        <begin position="1"/>
        <end position="237"/>
    </location>
</feature>
<feature type="compositionally biased region" description="Polar residues" evidence="1">
    <location>
        <begin position="100"/>
        <end position="135"/>
    </location>
</feature>
<feature type="compositionally biased region" description="Polar residues" evidence="1">
    <location>
        <begin position="305"/>
        <end position="323"/>
    </location>
</feature>
<feature type="compositionally biased region" description="Polar residues" evidence="1">
    <location>
        <begin position="219"/>
        <end position="234"/>
    </location>
</feature>
<reference evidence="2" key="1">
    <citation type="submission" date="2020-03" db="EMBL/GenBank/DDBJ databases">
        <title>Studies in the Genomics of Life Span.</title>
        <authorList>
            <person name="Glass D."/>
        </authorList>
    </citation>
    <scope>NUCLEOTIDE SEQUENCE</scope>
    <source>
        <strain evidence="2">LTLLF</strain>
        <tissue evidence="2">Muscle</tissue>
    </source>
</reference>
<feature type="compositionally biased region" description="Acidic residues" evidence="1">
    <location>
        <begin position="1"/>
        <end position="10"/>
    </location>
</feature>
<gene>
    <name evidence="2" type="ORF">LTLLF_180645</name>
</gene>
<feature type="region of interest" description="Disordered" evidence="1">
    <location>
        <begin position="256"/>
        <end position="399"/>
    </location>
</feature>
<comment type="caution">
    <text evidence="2">The sequence shown here is derived from an EMBL/GenBank/DDBJ whole genome shotgun (WGS) entry which is preliminary data.</text>
</comment>
<feature type="compositionally biased region" description="Pro residues" evidence="1">
    <location>
        <begin position="367"/>
        <end position="385"/>
    </location>
</feature>
<dbReference type="PANTHER" id="PTHR37365">
    <property type="entry name" value="TESTIS-EXPRESSED PROTEIN 44"/>
    <property type="match status" value="1"/>
</dbReference>
<feature type="compositionally biased region" description="Polar residues" evidence="1">
    <location>
        <begin position="183"/>
        <end position="193"/>
    </location>
</feature>
<dbReference type="PANTHER" id="PTHR37365:SF1">
    <property type="entry name" value="TESTIS-EXPRESSED PROTEIN 44"/>
    <property type="match status" value="1"/>
</dbReference>
<protein>
    <recommendedName>
        <fullName evidence="4">Testis-expressed protein 44</fullName>
    </recommendedName>
</protein>
<dbReference type="InterPro" id="IPR031460">
    <property type="entry name" value="DUF4678"/>
</dbReference>